<evidence type="ECO:0000256" key="3">
    <source>
        <dbReference type="ARBA" id="ARBA00023027"/>
    </source>
</evidence>
<evidence type="ECO:0000259" key="5">
    <source>
        <dbReference type="Pfam" id="PF00389"/>
    </source>
</evidence>
<dbReference type="GO" id="GO:0005829">
    <property type="term" value="C:cytosol"/>
    <property type="evidence" value="ECO:0007669"/>
    <property type="project" value="TreeGrafter"/>
</dbReference>
<dbReference type="Gene3D" id="3.40.50.720">
    <property type="entry name" value="NAD(P)-binding Rossmann-like Domain"/>
    <property type="match status" value="2"/>
</dbReference>
<dbReference type="InterPro" id="IPR006140">
    <property type="entry name" value="D-isomer_DH_NAD-bd"/>
</dbReference>
<dbReference type="GO" id="GO:0051287">
    <property type="term" value="F:NAD binding"/>
    <property type="evidence" value="ECO:0007669"/>
    <property type="project" value="InterPro"/>
</dbReference>
<dbReference type="SUPFAM" id="SSF51735">
    <property type="entry name" value="NAD(P)-binding Rossmann-fold domains"/>
    <property type="match status" value="1"/>
</dbReference>
<comment type="caution">
    <text evidence="7">The sequence shown here is derived from an EMBL/GenBank/DDBJ whole genome shotgun (WGS) entry which is preliminary data.</text>
</comment>
<evidence type="ECO:0000256" key="4">
    <source>
        <dbReference type="RuleBase" id="RU003719"/>
    </source>
</evidence>
<evidence type="ECO:0000256" key="2">
    <source>
        <dbReference type="ARBA" id="ARBA00023002"/>
    </source>
</evidence>
<dbReference type="InterPro" id="IPR050223">
    <property type="entry name" value="D-isomer_2-hydroxyacid_DH"/>
</dbReference>
<dbReference type="PANTHER" id="PTHR10996">
    <property type="entry name" value="2-HYDROXYACID DEHYDROGENASE-RELATED"/>
    <property type="match status" value="1"/>
</dbReference>
<sequence length="316" mass="33755">MTASNARPQLLMIGPLLPSLVERIAEQYEIHRYWELADADAWVRENGGRIDGIATSGVFGAKAELIEALPNLKAIISFGVGYDSIAVETAKKKGVTVTNTPGVLDNCVADTAVSILLALGRRISEADRFVRKGEWEKGRFPLSGSIGGKVCGIVGMGNIGRAIAKRVEAFGMTVAYHNRRRRDDVDYAYHETLEGLLEAADYAVLVVPGGSSTDKLIGAEQLRALGPQGYLVNIARGTVVDEQALVEALQNGTIAGAALDVFAEEPKVPAELLALDNVVLTPHIGSGTHETRQAMADLFFANLEGVFKQGKAVTEV</sequence>
<dbReference type="AlphaFoldDB" id="A0A0D0KAI5"/>
<dbReference type="PANTHER" id="PTHR10996:SF178">
    <property type="entry name" value="2-HYDROXYACID DEHYDROGENASE YGL185C-RELATED"/>
    <property type="match status" value="1"/>
</dbReference>
<dbReference type="InterPro" id="IPR006139">
    <property type="entry name" value="D-isomer_2_OHA_DH_cat_dom"/>
</dbReference>
<dbReference type="CDD" id="cd12156">
    <property type="entry name" value="HPPR"/>
    <property type="match status" value="1"/>
</dbReference>
<protein>
    <submittedName>
        <fullName evidence="7">Hydroxyacid dehydrogenase</fullName>
    </submittedName>
</protein>
<dbReference type="SUPFAM" id="SSF52283">
    <property type="entry name" value="Formate/glycerate dehydrogenase catalytic domain-like"/>
    <property type="match status" value="1"/>
</dbReference>
<dbReference type="Pfam" id="PF00389">
    <property type="entry name" value="2-Hacid_dh"/>
    <property type="match status" value="1"/>
</dbReference>
<dbReference type="RefSeq" id="WP_042555914.1">
    <property type="nucleotide sequence ID" value="NZ_JXQW01000063.1"/>
</dbReference>
<proteinExistence type="inferred from homology"/>
<dbReference type="GO" id="GO:0016618">
    <property type="term" value="F:hydroxypyruvate reductase [NAD(P)H] activity"/>
    <property type="evidence" value="ECO:0007669"/>
    <property type="project" value="TreeGrafter"/>
</dbReference>
<reference evidence="7 8" key="1">
    <citation type="submission" date="2014-12" db="EMBL/GenBank/DDBJ databases">
        <title>16Stimator: statistical estimation of ribosomal gene copy numbers from draft genome assemblies.</title>
        <authorList>
            <person name="Perisin M.A."/>
            <person name="Vetter M."/>
            <person name="Gilbert J.A."/>
            <person name="Bergelson J."/>
        </authorList>
    </citation>
    <scope>NUCLEOTIDE SEQUENCE [LARGE SCALE GENOMIC DNA]</scope>
    <source>
        <strain evidence="7 8">MEJ086</strain>
    </source>
</reference>
<dbReference type="GO" id="GO:0030267">
    <property type="term" value="F:glyoxylate reductase (NADPH) activity"/>
    <property type="evidence" value="ECO:0007669"/>
    <property type="project" value="TreeGrafter"/>
</dbReference>
<dbReference type="EMBL" id="JXQW01000063">
    <property type="protein sequence ID" value="KIP96301.1"/>
    <property type="molecule type" value="Genomic_DNA"/>
</dbReference>
<evidence type="ECO:0000313" key="8">
    <source>
        <dbReference type="Proteomes" id="UP000032068"/>
    </source>
</evidence>
<gene>
    <name evidence="7" type="ORF">RU08_21555</name>
</gene>
<feature type="domain" description="D-isomer specific 2-hydroxyacid dehydrogenase NAD-binding" evidence="6">
    <location>
        <begin position="114"/>
        <end position="285"/>
    </location>
</feature>
<dbReference type="FunFam" id="3.40.50.720:FF:000213">
    <property type="entry name" value="Putative 2-hydroxyacid dehydrogenase"/>
    <property type="match status" value="1"/>
</dbReference>
<keyword evidence="3" id="KW-0520">NAD</keyword>
<keyword evidence="1" id="KW-0521">NADP</keyword>
<feature type="domain" description="D-isomer specific 2-hydroxyacid dehydrogenase catalytic" evidence="5">
    <location>
        <begin position="15"/>
        <end position="314"/>
    </location>
</feature>
<dbReference type="OrthoDB" id="9805416at2"/>
<evidence type="ECO:0000259" key="6">
    <source>
        <dbReference type="Pfam" id="PF02826"/>
    </source>
</evidence>
<dbReference type="Proteomes" id="UP000032068">
    <property type="component" value="Unassembled WGS sequence"/>
</dbReference>
<dbReference type="Pfam" id="PF02826">
    <property type="entry name" value="2-Hacid_dh_C"/>
    <property type="match status" value="1"/>
</dbReference>
<dbReference type="InterPro" id="IPR036291">
    <property type="entry name" value="NAD(P)-bd_dom_sf"/>
</dbReference>
<name>A0A0D0KAI5_9PSED</name>
<organism evidence="7 8">
    <name type="scientific">Pseudomonas fulva</name>
    <dbReference type="NCBI Taxonomy" id="47880"/>
    <lineage>
        <taxon>Bacteria</taxon>
        <taxon>Pseudomonadati</taxon>
        <taxon>Pseudomonadota</taxon>
        <taxon>Gammaproteobacteria</taxon>
        <taxon>Pseudomonadales</taxon>
        <taxon>Pseudomonadaceae</taxon>
        <taxon>Pseudomonas</taxon>
    </lineage>
</organism>
<comment type="similarity">
    <text evidence="4">Belongs to the D-isomer specific 2-hydroxyacid dehydrogenase family.</text>
</comment>
<accession>A0A0D0KAI5</accession>
<evidence type="ECO:0000256" key="1">
    <source>
        <dbReference type="ARBA" id="ARBA00022857"/>
    </source>
</evidence>
<evidence type="ECO:0000313" key="7">
    <source>
        <dbReference type="EMBL" id="KIP96301.1"/>
    </source>
</evidence>
<keyword evidence="2 4" id="KW-0560">Oxidoreductase</keyword>